<evidence type="ECO:0000259" key="10">
    <source>
        <dbReference type="PROSITE" id="PS50893"/>
    </source>
</evidence>
<keyword evidence="3" id="KW-1003">Cell membrane</keyword>
<protein>
    <submittedName>
        <fullName evidence="11">Sugar ABC transporter ATP-binding protein</fullName>
    </submittedName>
</protein>
<accession>A0ABW0Q8A9</accession>
<evidence type="ECO:0000256" key="7">
    <source>
        <dbReference type="ARBA" id="ARBA00022840"/>
    </source>
</evidence>
<keyword evidence="7 11" id="KW-0067">ATP-binding</keyword>
<evidence type="ECO:0000313" key="11">
    <source>
        <dbReference type="EMBL" id="MFC5518904.1"/>
    </source>
</evidence>
<evidence type="ECO:0000256" key="3">
    <source>
        <dbReference type="ARBA" id="ARBA00022475"/>
    </source>
</evidence>
<dbReference type="InterPro" id="IPR017871">
    <property type="entry name" value="ABC_transporter-like_CS"/>
</dbReference>
<dbReference type="InterPro" id="IPR003439">
    <property type="entry name" value="ABC_transporter-like_ATP-bd"/>
</dbReference>
<dbReference type="CDD" id="cd03216">
    <property type="entry name" value="ABC_Carb_Monos_I"/>
    <property type="match status" value="1"/>
</dbReference>
<dbReference type="InterPro" id="IPR050107">
    <property type="entry name" value="ABC_carbohydrate_import_ATPase"/>
</dbReference>
<keyword evidence="12" id="KW-1185">Reference proteome</keyword>
<dbReference type="InterPro" id="IPR027417">
    <property type="entry name" value="P-loop_NTPase"/>
</dbReference>
<sequence length="504" mass="54668">MAALPIETHRRPVMELRNISKSFGATHALQSVSLTLHPAEIHSLLGENGAGKSTLIKIMTGVHQPDSGAIHLDGAPVQMASSADAQRKGVAAIYQEPLLFPDLDVAENIFIGHQDRGPFTRWASMYEESARILDSIGVQIDVRASARGLTLAEQQSIEIAKAISLKARVLIMDEPTASLSAYESERLFQLMQDLRGRGVSIVFISHRMDEVFRLSDTVTVFRDGRHISSRPRAAVTPQSAIAEMVGREMGLLAPRATTAAEGVVLSVDRLGRDGAFEDVSFEIRKGEIVGFAGLVGAGRTDVGLALFGIAPAHRGRATLDGRPHAPRSPRQAIDGGIAYVSEDRRQLGLSLPMSSSANISLPVLDRFRGMLGMLSRKKEAEVADEFRRRLHIKTASVEAPVGRMSGGNQQKVLLAKWLNTAPRLLILDEPTRGIDVGAKAEVHQFIWELAAQGMAIMLISSDLPEVLSLSDRVLVMREGKQMATLDRKDATEQVVMAHATGQAE</sequence>
<evidence type="ECO:0000256" key="1">
    <source>
        <dbReference type="ARBA" id="ARBA00005417"/>
    </source>
</evidence>
<keyword evidence="8" id="KW-1278">Translocase</keyword>
<reference evidence="12" key="1">
    <citation type="journal article" date="2019" name="Int. J. Syst. Evol. Microbiol.">
        <title>The Global Catalogue of Microorganisms (GCM) 10K type strain sequencing project: providing services to taxonomists for standard genome sequencing and annotation.</title>
        <authorList>
            <consortium name="The Broad Institute Genomics Platform"/>
            <consortium name="The Broad Institute Genome Sequencing Center for Infectious Disease"/>
            <person name="Wu L."/>
            <person name="Ma J."/>
        </authorList>
    </citation>
    <scope>NUCLEOTIDE SEQUENCE [LARGE SCALE GENOMIC DNA]</scope>
    <source>
        <strain evidence="12">KACC 12633</strain>
    </source>
</reference>
<evidence type="ECO:0000256" key="2">
    <source>
        <dbReference type="ARBA" id="ARBA00022448"/>
    </source>
</evidence>
<comment type="caution">
    <text evidence="11">The sequence shown here is derived from an EMBL/GenBank/DDBJ whole genome shotgun (WGS) entry which is preliminary data.</text>
</comment>
<dbReference type="InterPro" id="IPR003593">
    <property type="entry name" value="AAA+_ATPase"/>
</dbReference>
<organism evidence="11 12">
    <name type="scientific">Kaistia terrae</name>
    <dbReference type="NCBI Taxonomy" id="537017"/>
    <lineage>
        <taxon>Bacteria</taxon>
        <taxon>Pseudomonadati</taxon>
        <taxon>Pseudomonadota</taxon>
        <taxon>Alphaproteobacteria</taxon>
        <taxon>Hyphomicrobiales</taxon>
        <taxon>Kaistiaceae</taxon>
        <taxon>Kaistia</taxon>
    </lineage>
</organism>
<keyword evidence="5" id="KW-0677">Repeat</keyword>
<dbReference type="SMART" id="SM00382">
    <property type="entry name" value="AAA"/>
    <property type="match status" value="2"/>
</dbReference>
<feature type="domain" description="ABC transporter" evidence="10">
    <location>
        <begin position="258"/>
        <end position="503"/>
    </location>
</feature>
<keyword evidence="6" id="KW-0547">Nucleotide-binding</keyword>
<dbReference type="RefSeq" id="WP_266346343.1">
    <property type="nucleotide sequence ID" value="NZ_JAPKNH010000016.1"/>
</dbReference>
<keyword evidence="2" id="KW-0813">Transport</keyword>
<dbReference type="EMBL" id="JBHSML010000030">
    <property type="protein sequence ID" value="MFC5518904.1"/>
    <property type="molecule type" value="Genomic_DNA"/>
</dbReference>
<dbReference type="CDD" id="cd03215">
    <property type="entry name" value="ABC_Carb_Monos_II"/>
    <property type="match status" value="1"/>
</dbReference>
<keyword evidence="9" id="KW-0472">Membrane</keyword>
<dbReference type="PROSITE" id="PS00211">
    <property type="entry name" value="ABC_TRANSPORTER_1"/>
    <property type="match status" value="1"/>
</dbReference>
<evidence type="ECO:0000256" key="4">
    <source>
        <dbReference type="ARBA" id="ARBA00022597"/>
    </source>
</evidence>
<name>A0ABW0Q8A9_9HYPH</name>
<evidence type="ECO:0000256" key="5">
    <source>
        <dbReference type="ARBA" id="ARBA00022737"/>
    </source>
</evidence>
<keyword evidence="4" id="KW-0762">Sugar transport</keyword>
<evidence type="ECO:0000256" key="9">
    <source>
        <dbReference type="ARBA" id="ARBA00023136"/>
    </source>
</evidence>
<evidence type="ECO:0000256" key="8">
    <source>
        <dbReference type="ARBA" id="ARBA00022967"/>
    </source>
</evidence>
<feature type="domain" description="ABC transporter" evidence="10">
    <location>
        <begin position="14"/>
        <end position="248"/>
    </location>
</feature>
<dbReference type="Proteomes" id="UP001596150">
    <property type="component" value="Unassembled WGS sequence"/>
</dbReference>
<comment type="similarity">
    <text evidence="1">Belongs to the ABC transporter superfamily.</text>
</comment>
<proteinExistence type="inferred from homology"/>
<dbReference type="GO" id="GO:0005524">
    <property type="term" value="F:ATP binding"/>
    <property type="evidence" value="ECO:0007669"/>
    <property type="project" value="UniProtKB-KW"/>
</dbReference>
<evidence type="ECO:0000256" key="6">
    <source>
        <dbReference type="ARBA" id="ARBA00022741"/>
    </source>
</evidence>
<dbReference type="PANTHER" id="PTHR43790:SF3">
    <property type="entry name" value="D-ALLOSE IMPORT ATP-BINDING PROTEIN ALSA-RELATED"/>
    <property type="match status" value="1"/>
</dbReference>
<dbReference type="Pfam" id="PF00005">
    <property type="entry name" value="ABC_tran"/>
    <property type="match status" value="2"/>
</dbReference>
<dbReference type="Gene3D" id="3.40.50.300">
    <property type="entry name" value="P-loop containing nucleotide triphosphate hydrolases"/>
    <property type="match status" value="2"/>
</dbReference>
<dbReference type="PANTHER" id="PTHR43790">
    <property type="entry name" value="CARBOHYDRATE TRANSPORT ATP-BINDING PROTEIN MG119-RELATED"/>
    <property type="match status" value="1"/>
</dbReference>
<gene>
    <name evidence="11" type="ORF">ACFPP9_24280</name>
</gene>
<dbReference type="SUPFAM" id="SSF52540">
    <property type="entry name" value="P-loop containing nucleoside triphosphate hydrolases"/>
    <property type="match status" value="2"/>
</dbReference>
<evidence type="ECO:0000313" key="12">
    <source>
        <dbReference type="Proteomes" id="UP001596150"/>
    </source>
</evidence>
<dbReference type="PROSITE" id="PS50893">
    <property type="entry name" value="ABC_TRANSPORTER_2"/>
    <property type="match status" value="2"/>
</dbReference>